<evidence type="ECO:0000313" key="2">
    <source>
        <dbReference type="EMBL" id="KAK5946458.1"/>
    </source>
</evidence>
<keyword evidence="3" id="KW-1185">Reference proteome</keyword>
<dbReference type="CDD" id="cd12148">
    <property type="entry name" value="fungal_TF_MHR"/>
    <property type="match status" value="1"/>
</dbReference>
<organism evidence="2 3">
    <name type="scientific">Knufia obscura</name>
    <dbReference type="NCBI Taxonomy" id="1635080"/>
    <lineage>
        <taxon>Eukaryota</taxon>
        <taxon>Fungi</taxon>
        <taxon>Dikarya</taxon>
        <taxon>Ascomycota</taxon>
        <taxon>Pezizomycotina</taxon>
        <taxon>Eurotiomycetes</taxon>
        <taxon>Chaetothyriomycetidae</taxon>
        <taxon>Chaetothyriales</taxon>
        <taxon>Trichomeriaceae</taxon>
        <taxon>Knufia</taxon>
    </lineage>
</organism>
<dbReference type="RefSeq" id="XP_064734548.1">
    <property type="nucleotide sequence ID" value="XM_064869051.1"/>
</dbReference>
<dbReference type="Proteomes" id="UP001334248">
    <property type="component" value="Unassembled WGS sequence"/>
</dbReference>
<protein>
    <recommendedName>
        <fullName evidence="4">Transcription factor domain-containing protein</fullName>
    </recommendedName>
</protein>
<gene>
    <name evidence="2" type="ORF">PMZ80_000601</name>
</gene>
<feature type="region of interest" description="Disordered" evidence="1">
    <location>
        <begin position="100"/>
        <end position="123"/>
    </location>
</feature>
<sequence>MRTIEIECGFRKPALGVGPEKIAVMDKCLAQHVAMPTNLVHTHRPRRRGVCLKGLEDVLVGYLREDEIKQAWNAPVGDELCSRWKDSGVHQELEAFLQSASLNTSTSTGKRKRAPEDGQSEPPVAHLNTVLELLRRRKYCVAEGHTDKQHGNDQEWAPVESDSSSSLGLHASAALPANSKDLLDLYFSHVHPWFPVLDRPAVLKTFYGHMRRMPDTVARPGGGQALLWSIFAYASVLETGSTEDPMARSRKYSETSLSYIPTPYTNTEDVQDFDEMHAEALLILALLRLGNGQWLGSWMCTARSVRIVLAKHMQNANGVLQGCFILETLLNVHFGNSRYLCPSTLIEDMVHEDGHEEWATWGGHQHANNCEPSFALSIFNRLTKVFRILHEALADPQAAASPVYVQSKLEAIHGLAREHFNAGIRTPSIQSPPHHVYFQIGLLFAQLRLVTCVPREARVQFDLTSLVTNVLGLFEICEKSRIGLVCVPPLFADIFNLAIEVASEVRNSFVTSSALPSHRDMIASISRYRSELTTTWASYCSTTPSEDVEITRIEEPQNLSLEAVQTRDYGLQPIPTPVANAVATMPHQWTPQRQIPSLASPLYSRNSFSQTNWPALPQPQQFGTAFPVASPSFQGDEVDAIFHEMAHLDTNEWTNDRAMGLKDFGFTDESAFMDFCNDPERISVPLEAGNIHLSSSQQSWTFVAPQPP</sequence>
<evidence type="ECO:0000313" key="3">
    <source>
        <dbReference type="Proteomes" id="UP001334248"/>
    </source>
</evidence>
<evidence type="ECO:0000256" key="1">
    <source>
        <dbReference type="SAM" id="MobiDB-lite"/>
    </source>
</evidence>
<dbReference type="PANTHER" id="PTHR47655">
    <property type="entry name" value="QUINIC ACID UTILIZATION ACTIVATOR"/>
    <property type="match status" value="1"/>
</dbReference>
<comment type="caution">
    <text evidence="2">The sequence shown here is derived from an EMBL/GenBank/DDBJ whole genome shotgun (WGS) entry which is preliminary data.</text>
</comment>
<proteinExistence type="predicted"/>
<evidence type="ECO:0008006" key="4">
    <source>
        <dbReference type="Google" id="ProtNLM"/>
    </source>
</evidence>
<dbReference type="GeneID" id="89994050"/>
<dbReference type="InterPro" id="IPR052783">
    <property type="entry name" value="Metabolic/Drug-Res_Regulator"/>
</dbReference>
<dbReference type="PANTHER" id="PTHR47655:SF2">
    <property type="entry name" value="QUINIC ACID UTILIZATION ACTIVATOR"/>
    <property type="match status" value="1"/>
</dbReference>
<accession>A0ABR0S1U9</accession>
<dbReference type="EMBL" id="JAVHJV010000001">
    <property type="protein sequence ID" value="KAK5946458.1"/>
    <property type="molecule type" value="Genomic_DNA"/>
</dbReference>
<reference evidence="2 3" key="1">
    <citation type="journal article" date="2023" name="Res Sq">
        <title>Genomic and morphological characterization of Knufia obscura isolated from the Mars 2020 spacecraft assembly facility.</title>
        <authorList>
            <person name="Chander A.M."/>
            <person name="Teixeira M.M."/>
            <person name="Singh N.K."/>
            <person name="Williams M.P."/>
            <person name="Parker C.W."/>
            <person name="Leo P."/>
            <person name="Stajich J.E."/>
            <person name="Torok T."/>
            <person name="Tighe S."/>
            <person name="Mason C.E."/>
            <person name="Venkateswaran K."/>
        </authorList>
    </citation>
    <scope>NUCLEOTIDE SEQUENCE [LARGE SCALE GENOMIC DNA]</scope>
    <source>
        <strain evidence="2 3">CCFEE 5817</strain>
    </source>
</reference>
<name>A0ABR0S1U9_9EURO</name>